<reference evidence="1 2" key="1">
    <citation type="submission" date="2018-05" db="EMBL/GenBank/DDBJ databases">
        <title>Complete Genome Sequences of Extremely Thermoacidophilic, Metal-Mobilizing Type-Strain Members of the Archaeal Family Sulfolobaceae: Acidianus brierleyi DSM-1651T, Acidianus sulfidivorans DSM-18786T, Metallosphaera hakonensis DSM-7519T, and Metallosphaera prunae DSM-10039T.</title>
        <authorList>
            <person name="Counts J.A."/>
            <person name="Kelly R.M."/>
        </authorList>
    </citation>
    <scope>NUCLEOTIDE SEQUENCE [LARGE SCALE GENOMIC DNA]</scope>
    <source>
        <strain evidence="1 2">DSM 1651</strain>
    </source>
</reference>
<dbReference type="OrthoDB" id="56816at2157"/>
<gene>
    <name evidence="1" type="ORF">DFR85_04435</name>
</gene>
<accession>A0A2U9IDC0</accession>
<dbReference type="AlphaFoldDB" id="A0A2U9IDC0"/>
<name>A0A2U9IDC0_9CREN</name>
<organism evidence="1 2">
    <name type="scientific">Acidianus brierleyi</name>
    <dbReference type="NCBI Taxonomy" id="41673"/>
    <lineage>
        <taxon>Archaea</taxon>
        <taxon>Thermoproteota</taxon>
        <taxon>Thermoprotei</taxon>
        <taxon>Sulfolobales</taxon>
        <taxon>Sulfolobaceae</taxon>
        <taxon>Acidianus</taxon>
    </lineage>
</organism>
<evidence type="ECO:0000313" key="2">
    <source>
        <dbReference type="Proteomes" id="UP000248044"/>
    </source>
</evidence>
<evidence type="ECO:0000313" key="1">
    <source>
        <dbReference type="EMBL" id="AWR93980.1"/>
    </source>
</evidence>
<proteinExistence type="predicted"/>
<sequence>MSNENNNQNDDEKKKTVTVRGVDKDLYEKAVLTARETGRTVGEVINQALTSFLGITNKASRTIDQIIQGAKDTGKSFMMGYEDAKKNVTIISDLEELTVTKEEIMQSGKTLSFRNIKKLTLDIDQNTLNYIDSIIGVDDLIIPSTLNKISLLEKCKFVKKIETKS</sequence>
<dbReference type="Proteomes" id="UP000248044">
    <property type="component" value="Chromosome"/>
</dbReference>
<keyword evidence="2" id="KW-1185">Reference proteome</keyword>
<dbReference type="GeneID" id="36831377"/>
<protein>
    <submittedName>
        <fullName evidence="1">Uncharacterized protein</fullName>
    </submittedName>
</protein>
<dbReference type="RefSeq" id="WP_110269864.1">
    <property type="nucleotide sequence ID" value="NZ_CP029289.2"/>
</dbReference>
<dbReference type="KEGG" id="abri:DFR85_04435"/>
<dbReference type="EMBL" id="CP029289">
    <property type="protein sequence ID" value="AWR93980.1"/>
    <property type="molecule type" value="Genomic_DNA"/>
</dbReference>